<protein>
    <recommendedName>
        <fullName evidence="4">GYF domain-containing protein</fullName>
    </recommendedName>
</protein>
<keyword evidence="1" id="KW-0812">Transmembrane</keyword>
<sequence length="122" mass="13270">MRYVVRTPDGELTYPSLGDVERAYTQGLVDPDDEVREESSELWRKAGSLPVLARARRPSAGLAARGQWLAVAGSVALGVLALTLVLKDSWSLRIVGIVLALVVSSILTRVTFKAFKHPPSQE</sequence>
<dbReference type="RefSeq" id="WP_206718061.1">
    <property type="nucleotide sequence ID" value="NZ_CP071091.1"/>
</dbReference>
<gene>
    <name evidence="2" type="ORF">JY572_10280</name>
</gene>
<evidence type="ECO:0000256" key="1">
    <source>
        <dbReference type="SAM" id="Phobius"/>
    </source>
</evidence>
<name>A0ABX7NC95_9BACT</name>
<keyword evidence="3" id="KW-1185">Reference proteome</keyword>
<evidence type="ECO:0000313" key="3">
    <source>
        <dbReference type="Proteomes" id="UP000663090"/>
    </source>
</evidence>
<keyword evidence="1" id="KW-0472">Membrane</keyword>
<evidence type="ECO:0000313" key="2">
    <source>
        <dbReference type="EMBL" id="QSQ16400.1"/>
    </source>
</evidence>
<dbReference type="EMBL" id="CP071091">
    <property type="protein sequence ID" value="QSQ16400.1"/>
    <property type="molecule type" value="Genomic_DNA"/>
</dbReference>
<organism evidence="2 3">
    <name type="scientific">Myxococcus landrumensis</name>
    <dbReference type="NCBI Taxonomy" id="2813577"/>
    <lineage>
        <taxon>Bacteria</taxon>
        <taxon>Pseudomonadati</taxon>
        <taxon>Myxococcota</taxon>
        <taxon>Myxococcia</taxon>
        <taxon>Myxococcales</taxon>
        <taxon>Cystobacterineae</taxon>
        <taxon>Myxococcaceae</taxon>
        <taxon>Myxococcus</taxon>
    </lineage>
</organism>
<feature type="transmembrane region" description="Helical" evidence="1">
    <location>
        <begin position="66"/>
        <end position="86"/>
    </location>
</feature>
<dbReference type="Proteomes" id="UP000663090">
    <property type="component" value="Chromosome"/>
</dbReference>
<proteinExistence type="predicted"/>
<reference evidence="2 3" key="1">
    <citation type="submission" date="2021-02" db="EMBL/GenBank/DDBJ databases">
        <title>De Novo genome assembly of isolated myxobacteria.</title>
        <authorList>
            <person name="Stevens D.C."/>
        </authorList>
    </citation>
    <scope>NUCLEOTIDE SEQUENCE [LARGE SCALE GENOMIC DNA]</scope>
    <source>
        <strain evidence="2 3">SCHIC003</strain>
    </source>
</reference>
<accession>A0ABX7NC95</accession>
<keyword evidence="1" id="KW-1133">Transmembrane helix</keyword>
<feature type="transmembrane region" description="Helical" evidence="1">
    <location>
        <begin position="92"/>
        <end position="112"/>
    </location>
</feature>
<evidence type="ECO:0008006" key="4">
    <source>
        <dbReference type="Google" id="ProtNLM"/>
    </source>
</evidence>